<dbReference type="Gene3D" id="3.40.960.10">
    <property type="entry name" value="VSR Endonuclease"/>
    <property type="match status" value="1"/>
</dbReference>
<evidence type="ECO:0000313" key="2">
    <source>
        <dbReference type="EMBL" id="QEW07138.1"/>
    </source>
</evidence>
<dbReference type="InterPro" id="IPR024402">
    <property type="entry name" value="DUF2726"/>
</dbReference>
<sequence length="291" mass="33790">MTNLRLLNKYEEITFDKLKSSIESNAHVFAKVRLADVFPISGSGIAAEEYSYCLKAHFDFVVTDDNYMPLFSVEYDGKQHTTDAKQIRNDRLKESLCEKFNHPILCINSNYINRKYKGIDLLTYFIDVWFLEKAFYEAQKNGIVPYDEPFDLCSFFDDGKGNRWPYWISSNIQVEIQNLYKSKKISQPSPSNWVGVDKNDSYRCICWVEVDNENVIYVKTGMRRQLYTAVYIGDLISMLAIFDLDKKLNDYFLGNIQAVSFNEFRIIIDDFCSKLSPSCSTTCGSFSYPVF</sequence>
<dbReference type="Pfam" id="PF10881">
    <property type="entry name" value="DUF2726"/>
    <property type="match status" value="1"/>
</dbReference>
<reference evidence="2 3" key="1">
    <citation type="submission" date="2019-09" db="EMBL/GenBank/DDBJ databases">
        <title>Nitrincola iocasae sp. nov., a bacterium isolated from the sediment collected at a cold seep field in South China Sea.</title>
        <authorList>
            <person name="Zhang H."/>
            <person name="Wang H."/>
            <person name="Li C."/>
        </authorList>
    </citation>
    <scope>NUCLEOTIDE SEQUENCE [LARGE SCALE GENOMIC DNA]</scope>
    <source>
        <strain evidence="2 3">KXZD1103</strain>
    </source>
</reference>
<dbReference type="EMBL" id="CP044222">
    <property type="protein sequence ID" value="QEW07138.1"/>
    <property type="molecule type" value="Genomic_DNA"/>
</dbReference>
<dbReference type="KEGG" id="nik:F5I99_11810"/>
<dbReference type="Proteomes" id="UP000325606">
    <property type="component" value="Chromosome"/>
</dbReference>
<gene>
    <name evidence="2" type="ORF">F5I99_11810</name>
</gene>
<feature type="domain" description="DUF2726" evidence="1">
    <location>
        <begin position="6"/>
        <end position="110"/>
    </location>
</feature>
<accession>A0A5J6LFC4</accession>
<name>A0A5J6LFC4_9GAMM</name>
<dbReference type="AlphaFoldDB" id="A0A5J6LFC4"/>
<proteinExistence type="predicted"/>
<evidence type="ECO:0000313" key="3">
    <source>
        <dbReference type="Proteomes" id="UP000325606"/>
    </source>
</evidence>
<dbReference type="RefSeq" id="WP_151056252.1">
    <property type="nucleotide sequence ID" value="NZ_CP044222.1"/>
</dbReference>
<organism evidence="2 3">
    <name type="scientific">Nitrincola iocasae</name>
    <dbReference type="NCBI Taxonomy" id="2614693"/>
    <lineage>
        <taxon>Bacteria</taxon>
        <taxon>Pseudomonadati</taxon>
        <taxon>Pseudomonadota</taxon>
        <taxon>Gammaproteobacteria</taxon>
        <taxon>Oceanospirillales</taxon>
        <taxon>Oceanospirillaceae</taxon>
        <taxon>Nitrincola</taxon>
    </lineage>
</organism>
<evidence type="ECO:0000259" key="1">
    <source>
        <dbReference type="Pfam" id="PF10881"/>
    </source>
</evidence>
<keyword evidence="3" id="KW-1185">Reference proteome</keyword>
<protein>
    <submittedName>
        <fullName evidence="2">DUF2726 domain-containing protein</fullName>
    </submittedName>
</protein>